<dbReference type="GO" id="GO:0009231">
    <property type="term" value="P:riboflavin biosynthetic process"/>
    <property type="evidence" value="ECO:0007669"/>
    <property type="project" value="TreeGrafter"/>
</dbReference>
<evidence type="ECO:0000256" key="2">
    <source>
        <dbReference type="ARBA" id="ARBA00022723"/>
    </source>
</evidence>
<dbReference type="Proteomes" id="UP000319769">
    <property type="component" value="Unassembled WGS sequence"/>
</dbReference>
<reference evidence="6" key="1">
    <citation type="submission" date="2019-09" db="EMBL/GenBank/DDBJ databases">
        <authorList>
            <person name="Teo W.F.A."/>
            <person name="Duangmal K."/>
        </authorList>
    </citation>
    <scope>NUCLEOTIDE SEQUENCE [LARGE SCALE GENOMIC DNA]</scope>
    <source>
        <strain evidence="6">K81G1</strain>
    </source>
</reference>
<dbReference type="PANTHER" id="PTHR35005:SF1">
    <property type="entry name" value="2-AMINO-5-FORMYLAMINO-6-RIBOSYLAMINOPYRIMIDIN-4(3H)-ONE 5'-MONOPHOSPHATE DEFORMYLASE"/>
    <property type="match status" value="1"/>
</dbReference>
<evidence type="ECO:0000256" key="5">
    <source>
        <dbReference type="ARBA" id="ARBA00024029"/>
    </source>
</evidence>
<accession>A0A5N0UZX0</accession>
<protein>
    <submittedName>
        <fullName evidence="6">Mycofactocin biosynthesis peptidyl-dipeptidase MftE</fullName>
    </submittedName>
</protein>
<comment type="similarity">
    <text evidence="5">Belongs to the creatininase superfamily.</text>
</comment>
<dbReference type="PANTHER" id="PTHR35005">
    <property type="entry name" value="3-DEHYDRO-SCYLLO-INOSOSE HYDROLASE"/>
    <property type="match status" value="1"/>
</dbReference>
<evidence type="ECO:0000256" key="3">
    <source>
        <dbReference type="ARBA" id="ARBA00022801"/>
    </source>
</evidence>
<dbReference type="EMBL" id="VMNW02000035">
    <property type="protein sequence ID" value="KAA9158437.1"/>
    <property type="molecule type" value="Genomic_DNA"/>
</dbReference>
<keyword evidence="2" id="KW-0479">Metal-binding</keyword>
<keyword evidence="7" id="KW-1185">Reference proteome</keyword>
<evidence type="ECO:0000313" key="6">
    <source>
        <dbReference type="EMBL" id="KAA9158437.1"/>
    </source>
</evidence>
<dbReference type="NCBIfam" id="TIGR03964">
    <property type="entry name" value="mycofact_creat"/>
    <property type="match status" value="1"/>
</dbReference>
<dbReference type="GO" id="GO:0016811">
    <property type="term" value="F:hydrolase activity, acting on carbon-nitrogen (but not peptide) bonds, in linear amides"/>
    <property type="evidence" value="ECO:0007669"/>
    <property type="project" value="TreeGrafter"/>
</dbReference>
<dbReference type="InterPro" id="IPR003785">
    <property type="entry name" value="Creatininase/forma_Hydrolase"/>
</dbReference>
<dbReference type="RefSeq" id="WP_144758669.1">
    <property type="nucleotide sequence ID" value="NZ_VMNW02000035.1"/>
</dbReference>
<proteinExistence type="inferred from homology"/>
<dbReference type="AlphaFoldDB" id="A0A5N0UZX0"/>
<name>A0A5N0UZX0_9PSEU</name>
<organism evidence="6 7">
    <name type="scientific">Amycolatopsis acidicola</name>
    <dbReference type="NCBI Taxonomy" id="2596893"/>
    <lineage>
        <taxon>Bacteria</taxon>
        <taxon>Bacillati</taxon>
        <taxon>Actinomycetota</taxon>
        <taxon>Actinomycetes</taxon>
        <taxon>Pseudonocardiales</taxon>
        <taxon>Pseudonocardiaceae</taxon>
        <taxon>Amycolatopsis</taxon>
    </lineage>
</organism>
<dbReference type="GO" id="GO:0046872">
    <property type="term" value="F:metal ion binding"/>
    <property type="evidence" value="ECO:0007669"/>
    <property type="project" value="UniProtKB-KW"/>
</dbReference>
<keyword evidence="3" id="KW-0378">Hydrolase</keyword>
<dbReference type="SUPFAM" id="SSF102215">
    <property type="entry name" value="Creatininase"/>
    <property type="match status" value="1"/>
</dbReference>
<gene>
    <name evidence="6" type="primary">mftE</name>
    <name evidence="6" type="ORF">FPZ12_022885</name>
</gene>
<evidence type="ECO:0000313" key="7">
    <source>
        <dbReference type="Proteomes" id="UP000319769"/>
    </source>
</evidence>
<sequence>MTSLADLSWPELGRRILAVPLGAVEQHGPHLPYTVDTEVALALCERVAAQREDVVVAPPLPFGSSGEHAGFPGTLSIGQEATETVIVELVRSADSYAGVILVCGHGGNVEPLRRAMKTLRYEGRNVRAWGPGGPPDDTHAGRVETSVMLALRPSAVRLDRLEAGNTAPLPHLINQLREGGVRAVSPNGVLGDPVGASAEEGERILLDWVNGLRETVDTVASDAMM</sequence>
<dbReference type="InterPro" id="IPR024087">
    <property type="entry name" value="Creatininase-like_sf"/>
</dbReference>
<dbReference type="Gene3D" id="3.40.50.10310">
    <property type="entry name" value="Creatininase"/>
    <property type="match status" value="1"/>
</dbReference>
<dbReference type="OrthoDB" id="9801445at2"/>
<evidence type="ECO:0000256" key="4">
    <source>
        <dbReference type="ARBA" id="ARBA00022833"/>
    </source>
</evidence>
<evidence type="ECO:0000256" key="1">
    <source>
        <dbReference type="ARBA" id="ARBA00001947"/>
    </source>
</evidence>
<comment type="caution">
    <text evidence="6">The sequence shown here is derived from an EMBL/GenBank/DDBJ whole genome shotgun (WGS) entry which is preliminary data.</text>
</comment>
<dbReference type="InterPro" id="IPR023871">
    <property type="entry name" value="MftE"/>
</dbReference>
<keyword evidence="4" id="KW-0862">Zinc</keyword>
<dbReference type="Pfam" id="PF02633">
    <property type="entry name" value="Creatininase"/>
    <property type="match status" value="1"/>
</dbReference>
<comment type="cofactor">
    <cofactor evidence="1">
        <name>Zn(2+)</name>
        <dbReference type="ChEBI" id="CHEBI:29105"/>
    </cofactor>
</comment>